<evidence type="ECO:0000313" key="2">
    <source>
        <dbReference type="Proteomes" id="UP001159363"/>
    </source>
</evidence>
<comment type="caution">
    <text evidence="1">The sequence shown here is derived from an EMBL/GenBank/DDBJ whole genome shotgun (WGS) entry which is preliminary data.</text>
</comment>
<dbReference type="PANTHER" id="PTHR45749:SF21">
    <property type="entry name" value="DUF4371 DOMAIN-CONTAINING PROTEIN"/>
    <property type="match status" value="1"/>
</dbReference>
<protein>
    <submittedName>
        <fullName evidence="1">Uncharacterized protein</fullName>
    </submittedName>
</protein>
<keyword evidence="2" id="KW-1185">Reference proteome</keyword>
<name>A0ABQ9HK84_9NEOP</name>
<evidence type="ECO:0000313" key="1">
    <source>
        <dbReference type="EMBL" id="KAJ8884605.1"/>
    </source>
</evidence>
<sequence>MTIRIDKLRGQCSDGAANMSGQWNGVQKHLTEEFPKSCFVQCSNHALDLALRKISRKQEGMCDALMIVKDNSNLILESAKRKSFYAHMVLPSCRQESDAVKNVQRLLPLCPTRWAIRVHSLKRFRQNYGCVQQTLEEIVNGNASNERKSALWGYTTFFITAAINIFRPCEVLAKVLQGTDFCAAGANKAVDLLVQIEPVEKRTVTVPRKSENSLNTSPLVSLTPKEKLRKNFYEIVDHFVNEHKRRFDQAGMKKLQNPLSPEELQLESAQICHKNDLISYWLLSSMAQDYILFNCTTFKKSLFLGHQRKKCKPDKASLINFAREIRRRRAIWVMGLAGTVYSVQTVGGVYKQDLLISDAIILPAYETSRGSRRLSSLLFVDLQHRMT</sequence>
<dbReference type="EMBL" id="JARBHB010000005">
    <property type="protein sequence ID" value="KAJ8884605.1"/>
    <property type="molecule type" value="Genomic_DNA"/>
</dbReference>
<dbReference type="Proteomes" id="UP001159363">
    <property type="component" value="Chromosome 4"/>
</dbReference>
<reference evidence="1 2" key="1">
    <citation type="submission" date="2023-02" db="EMBL/GenBank/DDBJ databases">
        <title>LHISI_Scaffold_Assembly.</title>
        <authorList>
            <person name="Stuart O.P."/>
            <person name="Cleave R."/>
            <person name="Magrath M.J.L."/>
            <person name="Mikheyev A.S."/>
        </authorList>
    </citation>
    <scope>NUCLEOTIDE SEQUENCE [LARGE SCALE GENOMIC DNA]</scope>
    <source>
        <strain evidence="1">Daus_M_001</strain>
        <tissue evidence="1">Leg muscle</tissue>
    </source>
</reference>
<dbReference type="InterPro" id="IPR012337">
    <property type="entry name" value="RNaseH-like_sf"/>
</dbReference>
<dbReference type="PANTHER" id="PTHR45749">
    <property type="match status" value="1"/>
</dbReference>
<accession>A0ABQ9HK84</accession>
<gene>
    <name evidence="1" type="ORF">PR048_016462</name>
</gene>
<proteinExistence type="predicted"/>
<dbReference type="SUPFAM" id="SSF53098">
    <property type="entry name" value="Ribonuclease H-like"/>
    <property type="match status" value="1"/>
</dbReference>
<organism evidence="1 2">
    <name type="scientific">Dryococelus australis</name>
    <dbReference type="NCBI Taxonomy" id="614101"/>
    <lineage>
        <taxon>Eukaryota</taxon>
        <taxon>Metazoa</taxon>
        <taxon>Ecdysozoa</taxon>
        <taxon>Arthropoda</taxon>
        <taxon>Hexapoda</taxon>
        <taxon>Insecta</taxon>
        <taxon>Pterygota</taxon>
        <taxon>Neoptera</taxon>
        <taxon>Polyneoptera</taxon>
        <taxon>Phasmatodea</taxon>
        <taxon>Verophasmatodea</taxon>
        <taxon>Anareolatae</taxon>
        <taxon>Phasmatidae</taxon>
        <taxon>Eurycanthinae</taxon>
        <taxon>Dryococelus</taxon>
    </lineage>
</organism>